<reference evidence="9" key="1">
    <citation type="submission" date="2020-05" db="EMBL/GenBank/DDBJ databases">
        <title>Identification of trans-AT polyketide cluster in two marine bacteria, producers of a novel glutaramide-containing polyketide sesbanimide D and analogs.</title>
        <authorList>
            <person name="Kacar D."/>
            <person name="Rodriguez P."/>
            <person name="Canedo L."/>
            <person name="Gonzalez E."/>
            <person name="Galan B."/>
            <person name="De La Calle F."/>
            <person name="Garcia J.L."/>
        </authorList>
    </citation>
    <scope>NUCLEOTIDE SEQUENCE</scope>
    <source>
        <strain evidence="9">PHM038</strain>
    </source>
</reference>
<comment type="similarity">
    <text evidence="1">Belongs to the ABC transporter superfamily.</text>
</comment>
<dbReference type="Proteomes" id="UP000598467">
    <property type="component" value="Unassembled WGS sequence"/>
</dbReference>
<organism evidence="9 10">
    <name type="scientific">Roseibium aggregatum</name>
    <dbReference type="NCBI Taxonomy" id="187304"/>
    <lineage>
        <taxon>Bacteria</taxon>
        <taxon>Pseudomonadati</taxon>
        <taxon>Pseudomonadota</taxon>
        <taxon>Alphaproteobacteria</taxon>
        <taxon>Hyphomicrobiales</taxon>
        <taxon>Stappiaceae</taxon>
        <taxon>Roseibium</taxon>
    </lineage>
</organism>
<keyword evidence="4" id="KW-0201">Cytochrome c-type biogenesis</keyword>
<dbReference type="NCBIfam" id="TIGR01189">
    <property type="entry name" value="ccmA"/>
    <property type="match status" value="1"/>
</dbReference>
<dbReference type="InterPro" id="IPR017871">
    <property type="entry name" value="ABC_transporter-like_CS"/>
</dbReference>
<evidence type="ECO:0000256" key="7">
    <source>
        <dbReference type="ARBA" id="ARBA00023136"/>
    </source>
</evidence>
<dbReference type="GO" id="GO:0022857">
    <property type="term" value="F:transmembrane transporter activity"/>
    <property type="evidence" value="ECO:0007669"/>
    <property type="project" value="InterPro"/>
</dbReference>
<evidence type="ECO:0000259" key="8">
    <source>
        <dbReference type="PROSITE" id="PS50893"/>
    </source>
</evidence>
<keyword evidence="6" id="KW-1278">Translocase</keyword>
<dbReference type="PROSITE" id="PS00211">
    <property type="entry name" value="ABC_TRANSPORTER_1"/>
    <property type="match status" value="1"/>
</dbReference>
<dbReference type="EMBL" id="JABFCZ010000011">
    <property type="protein sequence ID" value="MBD1546850.1"/>
    <property type="molecule type" value="Genomic_DNA"/>
</dbReference>
<dbReference type="GO" id="GO:0005524">
    <property type="term" value="F:ATP binding"/>
    <property type="evidence" value="ECO:0007669"/>
    <property type="project" value="UniProtKB-KW"/>
</dbReference>
<evidence type="ECO:0000313" key="10">
    <source>
        <dbReference type="Proteomes" id="UP000598467"/>
    </source>
</evidence>
<gene>
    <name evidence="9" type="primary">ccmA</name>
    <name evidence="9" type="ORF">HK439_11295</name>
</gene>
<evidence type="ECO:0000256" key="1">
    <source>
        <dbReference type="ARBA" id="ARBA00005417"/>
    </source>
</evidence>
<sequence>MKLIAENLAVDRGDRRVFSDLTFALESGSALVVTGANGVGKSSLLRTLAGLVPLKEGGISLEGGEDDRTAFEHSHYFGHQDAVKPALTVLENLTFWQAFTAPISADVFPTEIHKPADALEFLGIGHTARLPAAYLSAGQKRRLSLARLLVSSRPIWLMDEPTSALDRHSEAQLLGLMNAHLDRGGMIVTATHTDLPLNSIRTLHLEAPQDVRIVGELA</sequence>
<dbReference type="SMART" id="SM00382">
    <property type="entry name" value="AAA"/>
    <property type="match status" value="1"/>
</dbReference>
<dbReference type="InterPro" id="IPR003593">
    <property type="entry name" value="AAA+_ATPase"/>
</dbReference>
<dbReference type="PANTHER" id="PTHR43499">
    <property type="entry name" value="ABC TRANSPORTER I FAMILY MEMBER 1"/>
    <property type="match status" value="1"/>
</dbReference>
<dbReference type="PANTHER" id="PTHR43499:SF1">
    <property type="entry name" value="ABC TRANSPORTER I FAMILY MEMBER 1"/>
    <property type="match status" value="1"/>
</dbReference>
<dbReference type="InterPro" id="IPR005895">
    <property type="entry name" value="ABC_transptr_haem_export_CcmA"/>
</dbReference>
<keyword evidence="7" id="KW-0472">Membrane</keyword>
<dbReference type="GO" id="GO:0017004">
    <property type="term" value="P:cytochrome complex assembly"/>
    <property type="evidence" value="ECO:0007669"/>
    <property type="project" value="UniProtKB-KW"/>
</dbReference>
<dbReference type="RefSeq" id="WP_190291695.1">
    <property type="nucleotide sequence ID" value="NZ_JABFCZ010000011.1"/>
</dbReference>
<dbReference type="InterPro" id="IPR027417">
    <property type="entry name" value="P-loop_NTPase"/>
</dbReference>
<name>A0A926S649_9HYPH</name>
<evidence type="ECO:0000313" key="9">
    <source>
        <dbReference type="EMBL" id="MBD1546850.1"/>
    </source>
</evidence>
<keyword evidence="2" id="KW-0813">Transport</keyword>
<evidence type="ECO:0000256" key="4">
    <source>
        <dbReference type="ARBA" id="ARBA00022748"/>
    </source>
</evidence>
<comment type="caution">
    <text evidence="9">The sequence shown here is derived from an EMBL/GenBank/DDBJ whole genome shotgun (WGS) entry which is preliminary data.</text>
</comment>
<evidence type="ECO:0000256" key="6">
    <source>
        <dbReference type="ARBA" id="ARBA00022967"/>
    </source>
</evidence>
<keyword evidence="5 9" id="KW-0067">ATP-binding</keyword>
<dbReference type="PROSITE" id="PS50893">
    <property type="entry name" value="ABC_TRANSPORTER_2"/>
    <property type="match status" value="1"/>
</dbReference>
<proteinExistence type="inferred from homology"/>
<evidence type="ECO:0000256" key="5">
    <source>
        <dbReference type="ARBA" id="ARBA00022840"/>
    </source>
</evidence>
<dbReference type="Pfam" id="PF00005">
    <property type="entry name" value="ABC_tran"/>
    <property type="match status" value="1"/>
</dbReference>
<dbReference type="InterPro" id="IPR003439">
    <property type="entry name" value="ABC_transporter-like_ATP-bd"/>
</dbReference>
<dbReference type="SUPFAM" id="SSF52540">
    <property type="entry name" value="P-loop containing nucleoside triphosphate hydrolases"/>
    <property type="match status" value="1"/>
</dbReference>
<feature type="domain" description="ABC transporter" evidence="8">
    <location>
        <begin position="3"/>
        <end position="217"/>
    </location>
</feature>
<accession>A0A926S649</accession>
<dbReference type="AlphaFoldDB" id="A0A926S649"/>
<keyword evidence="3" id="KW-0547">Nucleotide-binding</keyword>
<protein>
    <submittedName>
        <fullName evidence="9">Heme ABC exporter ATP-binding protein CcmA</fullName>
    </submittedName>
</protein>
<dbReference type="GO" id="GO:0016887">
    <property type="term" value="F:ATP hydrolysis activity"/>
    <property type="evidence" value="ECO:0007669"/>
    <property type="project" value="InterPro"/>
</dbReference>
<evidence type="ECO:0000256" key="2">
    <source>
        <dbReference type="ARBA" id="ARBA00022448"/>
    </source>
</evidence>
<dbReference type="Gene3D" id="3.40.50.300">
    <property type="entry name" value="P-loop containing nucleotide triphosphate hydrolases"/>
    <property type="match status" value="1"/>
</dbReference>
<evidence type="ECO:0000256" key="3">
    <source>
        <dbReference type="ARBA" id="ARBA00022741"/>
    </source>
</evidence>